<evidence type="ECO:0000256" key="1">
    <source>
        <dbReference type="SAM" id="MobiDB-lite"/>
    </source>
</evidence>
<name>A0A9W9M184_9EURO</name>
<comment type="caution">
    <text evidence="2">The sequence shown here is derived from an EMBL/GenBank/DDBJ whole genome shotgun (WGS) entry which is preliminary data.</text>
</comment>
<feature type="compositionally biased region" description="Pro residues" evidence="1">
    <location>
        <begin position="13"/>
        <end position="46"/>
    </location>
</feature>
<dbReference type="Proteomes" id="UP001146351">
    <property type="component" value="Unassembled WGS sequence"/>
</dbReference>
<evidence type="ECO:0000313" key="2">
    <source>
        <dbReference type="EMBL" id="KAJ5183922.1"/>
    </source>
</evidence>
<feature type="compositionally biased region" description="Gly residues" evidence="1">
    <location>
        <begin position="52"/>
        <end position="62"/>
    </location>
</feature>
<feature type="region of interest" description="Disordered" evidence="1">
    <location>
        <begin position="1"/>
        <end position="62"/>
    </location>
</feature>
<proteinExistence type="predicted"/>
<feature type="compositionally biased region" description="Low complexity" evidence="1">
    <location>
        <begin position="1"/>
        <end position="12"/>
    </location>
</feature>
<dbReference type="EMBL" id="JAPQKO010000001">
    <property type="protein sequence ID" value="KAJ5183922.1"/>
    <property type="molecule type" value="Genomic_DNA"/>
</dbReference>
<sequence length="62" mass="6798">MSYQPQYPQPSYGAPPPQGYYPPPQQGYYPPQPGYEPQPQYAPQPPQEQKSSGGGKGCLGAW</sequence>
<reference evidence="2" key="1">
    <citation type="submission" date="2022-11" db="EMBL/GenBank/DDBJ databases">
        <authorList>
            <person name="Petersen C."/>
        </authorList>
    </citation>
    <scope>NUCLEOTIDE SEQUENCE</scope>
    <source>
        <strain evidence="2">IBT 21917</strain>
    </source>
</reference>
<reference evidence="2" key="2">
    <citation type="journal article" date="2023" name="IMA Fungus">
        <title>Comparative genomic study of the Penicillium genus elucidates a diverse pangenome and 15 lateral gene transfer events.</title>
        <authorList>
            <person name="Petersen C."/>
            <person name="Sorensen T."/>
            <person name="Nielsen M.R."/>
            <person name="Sondergaard T.E."/>
            <person name="Sorensen J.L."/>
            <person name="Fitzpatrick D.A."/>
            <person name="Frisvad J.C."/>
            <person name="Nielsen K.L."/>
        </authorList>
    </citation>
    <scope>NUCLEOTIDE SEQUENCE</scope>
    <source>
        <strain evidence="2">IBT 21917</strain>
    </source>
</reference>
<organism evidence="2 3">
    <name type="scientific">Penicillium capsulatum</name>
    <dbReference type="NCBI Taxonomy" id="69766"/>
    <lineage>
        <taxon>Eukaryota</taxon>
        <taxon>Fungi</taxon>
        <taxon>Dikarya</taxon>
        <taxon>Ascomycota</taxon>
        <taxon>Pezizomycotina</taxon>
        <taxon>Eurotiomycetes</taxon>
        <taxon>Eurotiomycetidae</taxon>
        <taxon>Eurotiales</taxon>
        <taxon>Aspergillaceae</taxon>
        <taxon>Penicillium</taxon>
    </lineage>
</organism>
<keyword evidence="3" id="KW-1185">Reference proteome</keyword>
<gene>
    <name evidence="2" type="ORF">N7492_001538</name>
</gene>
<evidence type="ECO:0008006" key="4">
    <source>
        <dbReference type="Google" id="ProtNLM"/>
    </source>
</evidence>
<evidence type="ECO:0000313" key="3">
    <source>
        <dbReference type="Proteomes" id="UP001146351"/>
    </source>
</evidence>
<protein>
    <recommendedName>
        <fullName evidence="4">Cysteine-rich transmembrane CYSTM domain-containing protein</fullName>
    </recommendedName>
</protein>
<dbReference type="AlphaFoldDB" id="A0A9W9M184"/>
<accession>A0A9W9M184</accession>